<evidence type="ECO:0000259" key="6">
    <source>
        <dbReference type="PROSITE" id="PS50983"/>
    </source>
</evidence>
<keyword evidence="8" id="KW-1185">Reference proteome</keyword>
<evidence type="ECO:0000256" key="1">
    <source>
        <dbReference type="ARBA" id="ARBA00004196"/>
    </source>
</evidence>
<evidence type="ECO:0000313" key="7">
    <source>
        <dbReference type="EMBL" id="GGM37064.1"/>
    </source>
</evidence>
<dbReference type="Proteomes" id="UP000600547">
    <property type="component" value="Unassembled WGS sequence"/>
</dbReference>
<organism evidence="7 8">
    <name type="scientific">Deinococcus arenae</name>
    <dbReference type="NCBI Taxonomy" id="1452751"/>
    <lineage>
        <taxon>Bacteria</taxon>
        <taxon>Thermotogati</taxon>
        <taxon>Deinococcota</taxon>
        <taxon>Deinococci</taxon>
        <taxon>Deinococcales</taxon>
        <taxon>Deinococcaceae</taxon>
        <taxon>Deinococcus</taxon>
    </lineage>
</organism>
<evidence type="ECO:0000256" key="4">
    <source>
        <dbReference type="ARBA" id="ARBA00022729"/>
    </source>
</evidence>
<reference evidence="8" key="1">
    <citation type="journal article" date="2019" name="Int. J. Syst. Evol. Microbiol.">
        <title>The Global Catalogue of Microorganisms (GCM) 10K type strain sequencing project: providing services to taxonomists for standard genome sequencing and annotation.</title>
        <authorList>
            <consortium name="The Broad Institute Genomics Platform"/>
            <consortium name="The Broad Institute Genome Sequencing Center for Infectious Disease"/>
            <person name="Wu L."/>
            <person name="Ma J."/>
        </authorList>
    </citation>
    <scope>NUCLEOTIDE SEQUENCE [LARGE SCALE GENOMIC DNA]</scope>
    <source>
        <strain evidence="8">JCM 31047</strain>
    </source>
</reference>
<sequence length="330" mass="35095">MTIPLGLTRVSRMFRRILLATLALSSAALAAPATLTLKHDEGAATVPLNPARIVALDEEALGWIYALGVSSRLVGVGSAMLGPGDLTADGKIKPERIRGTFLARGDLSGAKFVGNWTQPNLETILALKPDLIVRATWAGNGNYPQLSRIAPTVGYSEQGSGYWKKGLRDLARVFGKQEQAEKLIKQVADTNRAGARALQAAGVFRKYPKAVVVSPFKGGGTYLYTKTRLIDDVRALGFKDGLKGDANVLGVGGVVSDEALLSLSKDTLVIVFPPGGQYNGAQDFLQSAVGQRLKGQTVVYTQEANSPWAGPLVSLRDSPALTKLILDKVK</sequence>
<accession>A0A8H9GMG8</accession>
<feature type="signal peptide" evidence="5">
    <location>
        <begin position="1"/>
        <end position="30"/>
    </location>
</feature>
<evidence type="ECO:0000256" key="2">
    <source>
        <dbReference type="ARBA" id="ARBA00008814"/>
    </source>
</evidence>
<dbReference type="PANTHER" id="PTHR30532:SF28">
    <property type="entry name" value="PETROBACTIN-BINDING PROTEIN YCLQ"/>
    <property type="match status" value="1"/>
</dbReference>
<comment type="similarity">
    <text evidence="2">Belongs to the bacterial solute-binding protein 8 family.</text>
</comment>
<dbReference type="AlphaFoldDB" id="A0A8H9GMG8"/>
<dbReference type="PANTHER" id="PTHR30532">
    <property type="entry name" value="IRON III DICITRATE-BINDING PERIPLASMIC PROTEIN"/>
    <property type="match status" value="1"/>
</dbReference>
<dbReference type="EMBL" id="BMQG01000003">
    <property type="protein sequence ID" value="GGM37064.1"/>
    <property type="molecule type" value="Genomic_DNA"/>
</dbReference>
<comment type="caution">
    <text evidence="7">The sequence shown here is derived from an EMBL/GenBank/DDBJ whole genome shotgun (WGS) entry which is preliminary data.</text>
</comment>
<dbReference type="GO" id="GO:0030288">
    <property type="term" value="C:outer membrane-bounded periplasmic space"/>
    <property type="evidence" value="ECO:0007669"/>
    <property type="project" value="TreeGrafter"/>
</dbReference>
<evidence type="ECO:0000256" key="3">
    <source>
        <dbReference type="ARBA" id="ARBA00022448"/>
    </source>
</evidence>
<keyword evidence="4 5" id="KW-0732">Signal</keyword>
<dbReference type="Pfam" id="PF01497">
    <property type="entry name" value="Peripla_BP_2"/>
    <property type="match status" value="1"/>
</dbReference>
<evidence type="ECO:0000256" key="5">
    <source>
        <dbReference type="SAM" id="SignalP"/>
    </source>
</evidence>
<dbReference type="InterPro" id="IPR051313">
    <property type="entry name" value="Bact_iron-sidero_bind"/>
</dbReference>
<protein>
    <submittedName>
        <fullName evidence="7">Iron ABC transporter substrate-binding protein</fullName>
    </submittedName>
</protein>
<dbReference type="GO" id="GO:1901678">
    <property type="term" value="P:iron coordination entity transport"/>
    <property type="evidence" value="ECO:0007669"/>
    <property type="project" value="UniProtKB-ARBA"/>
</dbReference>
<evidence type="ECO:0000313" key="8">
    <source>
        <dbReference type="Proteomes" id="UP000600547"/>
    </source>
</evidence>
<name>A0A8H9GMG8_9DEIO</name>
<feature type="domain" description="Fe/B12 periplasmic-binding" evidence="6">
    <location>
        <begin position="52"/>
        <end position="330"/>
    </location>
</feature>
<feature type="chain" id="PRO_5034835683" evidence="5">
    <location>
        <begin position="31"/>
        <end position="330"/>
    </location>
</feature>
<proteinExistence type="inferred from homology"/>
<comment type="subcellular location">
    <subcellularLocation>
        <location evidence="1">Cell envelope</location>
    </subcellularLocation>
</comment>
<dbReference type="InterPro" id="IPR002491">
    <property type="entry name" value="ABC_transptr_periplasmic_BD"/>
</dbReference>
<dbReference type="SUPFAM" id="SSF53807">
    <property type="entry name" value="Helical backbone' metal receptor"/>
    <property type="match status" value="1"/>
</dbReference>
<dbReference type="Gene3D" id="3.40.50.1980">
    <property type="entry name" value="Nitrogenase molybdenum iron protein domain"/>
    <property type="match status" value="2"/>
</dbReference>
<keyword evidence="3" id="KW-0813">Transport</keyword>
<dbReference type="PROSITE" id="PS50983">
    <property type="entry name" value="FE_B12_PBP"/>
    <property type="match status" value="1"/>
</dbReference>
<gene>
    <name evidence="7" type="ORF">GCM10008956_11970</name>
</gene>